<evidence type="ECO:0000313" key="5">
    <source>
        <dbReference type="EMBL" id="QDT55465.1"/>
    </source>
</evidence>
<reference evidence="5 6" key="1">
    <citation type="submission" date="2019-02" db="EMBL/GenBank/DDBJ databases">
        <title>Deep-cultivation of Planctomycetes and their phenomic and genomic characterization uncovers novel biology.</title>
        <authorList>
            <person name="Wiegand S."/>
            <person name="Jogler M."/>
            <person name="Boedeker C."/>
            <person name="Pinto D."/>
            <person name="Vollmers J."/>
            <person name="Rivas-Marin E."/>
            <person name="Kohn T."/>
            <person name="Peeters S.H."/>
            <person name="Heuer A."/>
            <person name="Rast P."/>
            <person name="Oberbeckmann S."/>
            <person name="Bunk B."/>
            <person name="Jeske O."/>
            <person name="Meyerdierks A."/>
            <person name="Storesund J.E."/>
            <person name="Kallscheuer N."/>
            <person name="Luecker S."/>
            <person name="Lage O.M."/>
            <person name="Pohl T."/>
            <person name="Merkel B.J."/>
            <person name="Hornburger P."/>
            <person name="Mueller R.-W."/>
            <person name="Bruemmer F."/>
            <person name="Labrenz M."/>
            <person name="Spormann A.M."/>
            <person name="Op den Camp H."/>
            <person name="Overmann J."/>
            <person name="Amann R."/>
            <person name="Jetten M.S.M."/>
            <person name="Mascher T."/>
            <person name="Medema M.H."/>
            <person name="Devos D.P."/>
            <person name="Kaster A.-K."/>
            <person name="Ovreas L."/>
            <person name="Rohde M."/>
            <person name="Galperin M.Y."/>
            <person name="Jogler C."/>
        </authorList>
    </citation>
    <scope>NUCLEOTIDE SEQUENCE [LARGE SCALE GENOMIC DNA]</scope>
    <source>
        <strain evidence="5 6">Pan44</strain>
    </source>
</reference>
<evidence type="ECO:0000256" key="1">
    <source>
        <dbReference type="ARBA" id="ARBA00023027"/>
    </source>
</evidence>
<feature type="transmembrane region" description="Helical" evidence="3">
    <location>
        <begin position="57"/>
        <end position="76"/>
    </location>
</feature>
<evidence type="ECO:0000256" key="3">
    <source>
        <dbReference type="SAM" id="Phobius"/>
    </source>
</evidence>
<keyword evidence="3" id="KW-1133">Transmembrane helix</keyword>
<evidence type="ECO:0000256" key="2">
    <source>
        <dbReference type="SAM" id="MobiDB-lite"/>
    </source>
</evidence>
<name>A0A517SH61_9PLAN</name>
<dbReference type="InParanoid" id="A0A517SH61"/>
<feature type="transmembrane region" description="Helical" evidence="3">
    <location>
        <begin position="146"/>
        <end position="171"/>
    </location>
</feature>
<proteinExistence type="predicted"/>
<gene>
    <name evidence="5" type="primary">pntB</name>
    <name evidence="5" type="ORF">Pan44_35080</name>
</gene>
<feature type="transmembrane region" description="Helical" evidence="3">
    <location>
        <begin position="265"/>
        <end position="284"/>
    </location>
</feature>
<keyword evidence="6" id="KW-1185">Reference proteome</keyword>
<feature type="transmembrane region" description="Helical" evidence="3">
    <location>
        <begin position="215"/>
        <end position="234"/>
    </location>
</feature>
<dbReference type="InterPro" id="IPR034300">
    <property type="entry name" value="PNTB-like"/>
</dbReference>
<accession>A0A517SH61</accession>
<dbReference type="RefSeq" id="WP_145031282.1">
    <property type="nucleotide sequence ID" value="NZ_CP036271.1"/>
</dbReference>
<dbReference type="Proteomes" id="UP000315700">
    <property type="component" value="Chromosome"/>
</dbReference>
<dbReference type="KEGG" id="ccos:Pan44_35080"/>
<keyword evidence="3" id="KW-0472">Membrane</keyword>
<keyword evidence="5" id="KW-0560">Oxidoreductase</keyword>
<feature type="transmembrane region" description="Helical" evidence="3">
    <location>
        <begin position="32"/>
        <end position="51"/>
    </location>
</feature>
<evidence type="ECO:0000259" key="4">
    <source>
        <dbReference type="Pfam" id="PF02233"/>
    </source>
</evidence>
<dbReference type="Pfam" id="PF02233">
    <property type="entry name" value="PNTB"/>
    <property type="match status" value="1"/>
</dbReference>
<feature type="transmembrane region" description="Helical" evidence="3">
    <location>
        <begin position="192"/>
        <end position="209"/>
    </location>
</feature>
<sequence length="336" mass="34111">MTSTLIDFIYLVSSGLMLAGIWQFLRPGHSRLGNILGGAGVLLAILATLTAGGLFSIVGALAGLGVGIGLGAFLGLRADQENALGRIALLVAAIGFATALIAGSSIHNIGAFYDAGLAAVDEKWKGFSEEMRRVNEKVTVELQIPWTIAAAASMAAAFGGAIAAAGVISYLKLARSPLRKALPKLEDPAKPQLALVVVCLLLGVLLTAWPGTETFLWLLLVAALALGYVLTIHLKIVDVPPVLAACVAASGFSLAASGLVVGNLLMVTAGALVAGGGAVVAQSVSRSLNVSLLGLVRGIESSRTTASEPEESAEDAPQASSPPPPRVTADPDAPIL</sequence>
<feature type="transmembrane region" description="Helical" evidence="3">
    <location>
        <begin position="83"/>
        <end position="103"/>
    </location>
</feature>
<dbReference type="EMBL" id="CP036271">
    <property type="protein sequence ID" value="QDT55465.1"/>
    <property type="molecule type" value="Genomic_DNA"/>
</dbReference>
<dbReference type="EC" id="1.6.1.2" evidence="5"/>
<dbReference type="PANTHER" id="PTHR44758">
    <property type="entry name" value="NAD(P) TRANSHYDROGENASE SUBUNIT BETA"/>
    <property type="match status" value="1"/>
</dbReference>
<keyword evidence="1" id="KW-0520">NAD</keyword>
<keyword evidence="3" id="KW-0812">Transmembrane</keyword>
<protein>
    <submittedName>
        <fullName evidence="5">NAD(P) transhydrogenase subunit beta</fullName>
        <ecNumber evidence="5">1.6.1.2</ecNumber>
    </submittedName>
</protein>
<dbReference type="PANTHER" id="PTHR44758:SF1">
    <property type="entry name" value="NAD(P) TRANSHYDROGENASE SUBUNIT BETA"/>
    <property type="match status" value="1"/>
</dbReference>
<feature type="domain" description="NADP transhydrogenase beta-like" evidence="4">
    <location>
        <begin position="7"/>
        <end position="311"/>
    </location>
</feature>
<feature type="region of interest" description="Disordered" evidence="2">
    <location>
        <begin position="301"/>
        <end position="336"/>
    </location>
</feature>
<dbReference type="AlphaFoldDB" id="A0A517SH61"/>
<organism evidence="5 6">
    <name type="scientific">Caulifigura coniformis</name>
    <dbReference type="NCBI Taxonomy" id="2527983"/>
    <lineage>
        <taxon>Bacteria</taxon>
        <taxon>Pseudomonadati</taxon>
        <taxon>Planctomycetota</taxon>
        <taxon>Planctomycetia</taxon>
        <taxon>Planctomycetales</taxon>
        <taxon>Planctomycetaceae</taxon>
        <taxon>Caulifigura</taxon>
    </lineage>
</organism>
<dbReference type="GO" id="GO:0016491">
    <property type="term" value="F:oxidoreductase activity"/>
    <property type="evidence" value="ECO:0007669"/>
    <property type="project" value="UniProtKB-KW"/>
</dbReference>
<feature type="transmembrane region" description="Helical" evidence="3">
    <location>
        <begin position="6"/>
        <end position="25"/>
    </location>
</feature>
<dbReference type="FunCoup" id="A0A517SH61">
    <property type="interactions" value="97"/>
</dbReference>
<evidence type="ECO:0000313" key="6">
    <source>
        <dbReference type="Proteomes" id="UP000315700"/>
    </source>
</evidence>